<dbReference type="CDD" id="cd19090">
    <property type="entry name" value="AKR_AKR15A-like"/>
    <property type="match status" value="1"/>
</dbReference>
<evidence type="ECO:0000313" key="2">
    <source>
        <dbReference type="EMBL" id="RIX31384.1"/>
    </source>
</evidence>
<dbReference type="InterPro" id="IPR020471">
    <property type="entry name" value="AKR"/>
</dbReference>
<organism evidence="2 3">
    <name type="scientific">Amnibacterium setariae</name>
    <dbReference type="NCBI Taxonomy" id="2306585"/>
    <lineage>
        <taxon>Bacteria</taxon>
        <taxon>Bacillati</taxon>
        <taxon>Actinomycetota</taxon>
        <taxon>Actinomycetes</taxon>
        <taxon>Micrococcales</taxon>
        <taxon>Microbacteriaceae</taxon>
        <taxon>Amnibacterium</taxon>
    </lineage>
</organism>
<gene>
    <name evidence="2" type="ORF">D1781_05010</name>
</gene>
<protein>
    <submittedName>
        <fullName evidence="2">Aldo/keto reductase</fullName>
    </submittedName>
</protein>
<proteinExistence type="predicted"/>
<dbReference type="GO" id="GO:0005829">
    <property type="term" value="C:cytosol"/>
    <property type="evidence" value="ECO:0007669"/>
    <property type="project" value="TreeGrafter"/>
</dbReference>
<name>A0A3A1U3D9_9MICO</name>
<dbReference type="AlphaFoldDB" id="A0A3A1U3D9"/>
<dbReference type="InterPro" id="IPR036812">
    <property type="entry name" value="NAD(P)_OxRdtase_dom_sf"/>
</dbReference>
<sequence length="316" mass="32808">MAPRPLGRTGLAVTPICVGTSPLASMPRLYGYEVDDDRAVATVEAAFAGPFDFVDTSNGYGDHGEAEVRIGIAIRRAGGLPAGVVLATKVDPAPGSSDFSGDRVRRSFEESLERLGVDRVPLLHLHDPERISFEEGVAPGGPLEALVALREQGLVDRIGVAGGPVPLLQRYLDTGAFDVVLSHNRYTLLDRSAEGLFAAAAAAGIGVINAAPYGGGMLVKGPDVQTKYAYGERDEGIAAAARAMAAACARYDVPLPAAALQFSLRSPHVHSTVVGMSSPERVAATAGLAAVPVPDDLWAELEALVPAADGWLDPPA</sequence>
<comment type="caution">
    <text evidence="2">The sequence shown here is derived from an EMBL/GenBank/DDBJ whole genome shotgun (WGS) entry which is preliminary data.</text>
</comment>
<accession>A0A3A1U3D9</accession>
<keyword evidence="3" id="KW-1185">Reference proteome</keyword>
<dbReference type="PANTHER" id="PTHR42686:SF1">
    <property type="entry name" value="GH17980P-RELATED"/>
    <property type="match status" value="1"/>
</dbReference>
<feature type="domain" description="NADP-dependent oxidoreductase" evidence="1">
    <location>
        <begin position="16"/>
        <end position="304"/>
    </location>
</feature>
<dbReference type="EMBL" id="QXTG01000001">
    <property type="protein sequence ID" value="RIX31384.1"/>
    <property type="molecule type" value="Genomic_DNA"/>
</dbReference>
<evidence type="ECO:0000259" key="1">
    <source>
        <dbReference type="Pfam" id="PF00248"/>
    </source>
</evidence>
<reference evidence="3" key="1">
    <citation type="submission" date="2018-09" db="EMBL/GenBank/DDBJ databases">
        <authorList>
            <person name="Kim I."/>
        </authorList>
    </citation>
    <scope>NUCLEOTIDE SEQUENCE [LARGE SCALE GENOMIC DNA]</scope>
    <source>
        <strain evidence="3">DD4a</strain>
    </source>
</reference>
<dbReference type="OrthoDB" id="9768851at2"/>
<dbReference type="SUPFAM" id="SSF51430">
    <property type="entry name" value="NAD(P)-linked oxidoreductase"/>
    <property type="match status" value="1"/>
</dbReference>
<dbReference type="GO" id="GO:0016491">
    <property type="term" value="F:oxidoreductase activity"/>
    <property type="evidence" value="ECO:0007669"/>
    <property type="project" value="InterPro"/>
</dbReference>
<dbReference type="Pfam" id="PF00248">
    <property type="entry name" value="Aldo_ket_red"/>
    <property type="match status" value="1"/>
</dbReference>
<dbReference type="InterPro" id="IPR023210">
    <property type="entry name" value="NADP_OxRdtase_dom"/>
</dbReference>
<dbReference type="PANTHER" id="PTHR42686">
    <property type="entry name" value="GH17980P-RELATED"/>
    <property type="match status" value="1"/>
</dbReference>
<dbReference type="Gene3D" id="3.20.20.100">
    <property type="entry name" value="NADP-dependent oxidoreductase domain"/>
    <property type="match status" value="1"/>
</dbReference>
<evidence type="ECO:0000313" key="3">
    <source>
        <dbReference type="Proteomes" id="UP000265742"/>
    </source>
</evidence>
<dbReference type="Proteomes" id="UP000265742">
    <property type="component" value="Unassembled WGS sequence"/>
</dbReference>